<dbReference type="InterPro" id="IPR010591">
    <property type="entry name" value="ATP11"/>
</dbReference>
<protein>
    <recommendedName>
        <fullName evidence="8">ATP synthase mitochondrial F1 complex assembly factor 1</fullName>
    </recommendedName>
</protein>
<organism evidence="6 7">
    <name type="scientific">Chytriomyces confervae</name>
    <dbReference type="NCBI Taxonomy" id="246404"/>
    <lineage>
        <taxon>Eukaryota</taxon>
        <taxon>Fungi</taxon>
        <taxon>Fungi incertae sedis</taxon>
        <taxon>Chytridiomycota</taxon>
        <taxon>Chytridiomycota incertae sedis</taxon>
        <taxon>Chytridiomycetes</taxon>
        <taxon>Chytridiales</taxon>
        <taxon>Chytriomycetaceae</taxon>
        <taxon>Chytriomyces</taxon>
    </lineage>
</organism>
<dbReference type="AlphaFoldDB" id="A0A507FC34"/>
<dbReference type="Pfam" id="PF06644">
    <property type="entry name" value="ATP11"/>
    <property type="match status" value="1"/>
</dbReference>
<evidence type="ECO:0008006" key="8">
    <source>
        <dbReference type="Google" id="ProtNLM"/>
    </source>
</evidence>
<name>A0A507FC34_9FUNG</name>
<comment type="subcellular location">
    <subcellularLocation>
        <location evidence="1">Mitochondrion</location>
    </subcellularLocation>
</comment>
<dbReference type="OrthoDB" id="16535at2759"/>
<keyword evidence="7" id="KW-1185">Reference proteome</keyword>
<evidence type="ECO:0000313" key="7">
    <source>
        <dbReference type="Proteomes" id="UP000320333"/>
    </source>
</evidence>
<accession>A0A507FC34</accession>
<evidence type="ECO:0000256" key="5">
    <source>
        <dbReference type="SAM" id="MobiDB-lite"/>
    </source>
</evidence>
<reference evidence="6 7" key="1">
    <citation type="journal article" date="2019" name="Sci. Rep.">
        <title>Comparative genomics of chytrid fungi reveal insights into the obligate biotrophic and pathogenic lifestyle of Synchytrium endobioticum.</title>
        <authorList>
            <person name="van de Vossenberg B.T.L.H."/>
            <person name="Warris S."/>
            <person name="Nguyen H.D.T."/>
            <person name="van Gent-Pelzer M.P.E."/>
            <person name="Joly D.L."/>
            <person name="van de Geest H.C."/>
            <person name="Bonants P.J.M."/>
            <person name="Smith D.S."/>
            <person name="Levesque C.A."/>
            <person name="van der Lee T.A.J."/>
        </authorList>
    </citation>
    <scope>NUCLEOTIDE SEQUENCE [LARGE SCALE GENOMIC DNA]</scope>
    <source>
        <strain evidence="6 7">CBS 675.73</strain>
    </source>
</reference>
<dbReference type="STRING" id="246404.A0A507FC34"/>
<dbReference type="PANTHER" id="PTHR13126">
    <property type="entry name" value="CHAPERONE ATP11"/>
    <property type="match status" value="1"/>
</dbReference>
<dbReference type="PANTHER" id="PTHR13126:SF0">
    <property type="entry name" value="ATP SYNTHASE MITOCHONDRIAL F1 COMPLEX ASSEMBLY FACTOR 1"/>
    <property type="match status" value="1"/>
</dbReference>
<keyword evidence="3" id="KW-0809">Transit peptide</keyword>
<evidence type="ECO:0000256" key="2">
    <source>
        <dbReference type="ARBA" id="ARBA00009116"/>
    </source>
</evidence>
<dbReference type="Proteomes" id="UP000320333">
    <property type="component" value="Unassembled WGS sequence"/>
</dbReference>
<dbReference type="EMBL" id="QEAP01000166">
    <property type="protein sequence ID" value="TPX73764.1"/>
    <property type="molecule type" value="Genomic_DNA"/>
</dbReference>
<dbReference type="GO" id="GO:0005739">
    <property type="term" value="C:mitochondrion"/>
    <property type="evidence" value="ECO:0007669"/>
    <property type="project" value="UniProtKB-SubCell"/>
</dbReference>
<gene>
    <name evidence="6" type="ORF">CcCBS67573_g04972</name>
</gene>
<feature type="region of interest" description="Disordered" evidence="5">
    <location>
        <begin position="64"/>
        <end position="110"/>
    </location>
</feature>
<sequence length="293" mass="32853">MLPLQRSLKTHARTLLRPRAFATAAPTILAPVATDDVLSKYRNKLQERAEKEGFNSVEDLLRSGVKEKARPTTAAMSNTQTTATSQTAQKPAVNSAPSKPKSERNEGLPSFEKPLNDIVKIELLEAETPQHIETLWNEYHATVAGMVSGVMPVSFYNALKAKGKECPLFVLPIPRKTGVEFYFLQFAFNQIYYTSLLEYKTHLSEARPKLVLTHYDDLSESKGVVLMRGEVGREGGVLKAEDQRLLVLMTQMFYVTGSDAKKRMVEEFNKNPKEFQLQALMDEAVEGIISGQW</sequence>
<comment type="similarity">
    <text evidence="2">Belongs to the ATP11 family.</text>
</comment>
<proteinExistence type="inferred from homology"/>
<dbReference type="GO" id="GO:0033615">
    <property type="term" value="P:mitochondrial proton-transporting ATP synthase complex assembly"/>
    <property type="evidence" value="ECO:0007669"/>
    <property type="project" value="TreeGrafter"/>
</dbReference>
<evidence type="ECO:0000256" key="4">
    <source>
        <dbReference type="ARBA" id="ARBA00023128"/>
    </source>
</evidence>
<keyword evidence="4" id="KW-0496">Mitochondrion</keyword>
<evidence type="ECO:0000313" key="6">
    <source>
        <dbReference type="EMBL" id="TPX73764.1"/>
    </source>
</evidence>
<comment type="caution">
    <text evidence="6">The sequence shown here is derived from an EMBL/GenBank/DDBJ whole genome shotgun (WGS) entry which is preliminary data.</text>
</comment>
<evidence type="ECO:0000256" key="1">
    <source>
        <dbReference type="ARBA" id="ARBA00004173"/>
    </source>
</evidence>
<evidence type="ECO:0000256" key="3">
    <source>
        <dbReference type="ARBA" id="ARBA00022946"/>
    </source>
</evidence>
<feature type="compositionally biased region" description="Low complexity" evidence="5">
    <location>
        <begin position="72"/>
        <end position="89"/>
    </location>
</feature>